<gene>
    <name evidence="2" type="ORF">FNK824_LOCUS28950</name>
</gene>
<sequence length="597" mass="67478">MNTITKKKIRDKSLSVVNAAVDYNIPIRTVYNKLSANDINSRPGGKTILTKDEEELLVHTIILFQEWQCPVTPSIVIHLAKSYMMELGKAISPNSTLRDWFTGFMKRWSKQLKLGKTEKLEKNRSNACRKEVIDNWFQHLHEVLTKYNLFNRPEALWNVDEAGFTDDPGRRSVVIKRNTKHTTSSQSGTGKSHTTLLICTSASGKKLPPYIIFQGAQLWSTSIPKNGFPGTRYNCTKSGWVDEPVFFHWFVNQFIPNVSKVKRPIILFFDGHQTHISARIVKAAMENQIELECFPPHTTIILQPLDVVTLHKIKTAWRSLLVEHNIKTNSSSIDKQRFTLLISELWKNHLLKEHCSSGFSKAGIYPYEPQTVSKEKLLIPPTSTVMVLPVTDAQRTSSNDIIIDKPPRQRLHRSASSLNLTTTILRDEPNNSCSNSISISSSSSIITTTSTNNDGTASIDSSPTAYNQTDCSSSYVPVLTDLTYQIPVQSSVQCAHNSFTSPSCNLTDLQSQPTTSISHLYSDTNTMATLLTNQYTQPTYPSYPTCYRCYTILYMNCFTSIKCGRYCCQQYTQTCFTSNPVFCEYCMINEALSNNRK</sequence>
<accession>A0A819S3B6</accession>
<proteinExistence type="predicted"/>
<dbReference type="Pfam" id="PF03184">
    <property type="entry name" value="DDE_1"/>
    <property type="match status" value="1"/>
</dbReference>
<dbReference type="GO" id="GO:0003677">
    <property type="term" value="F:DNA binding"/>
    <property type="evidence" value="ECO:0007669"/>
    <property type="project" value="TreeGrafter"/>
</dbReference>
<evidence type="ECO:0000259" key="1">
    <source>
        <dbReference type="Pfam" id="PF03184"/>
    </source>
</evidence>
<comment type="caution">
    <text evidence="2">The sequence shown here is derived from an EMBL/GenBank/DDBJ whole genome shotgun (WGS) entry which is preliminary data.</text>
</comment>
<dbReference type="PANTHER" id="PTHR19303:SF57">
    <property type="entry name" value="HTH CENPB-TYPE DOMAIN-CONTAINING PROTEIN"/>
    <property type="match status" value="1"/>
</dbReference>
<dbReference type="Proteomes" id="UP000663874">
    <property type="component" value="Unassembled WGS sequence"/>
</dbReference>
<dbReference type="EMBL" id="CAJOBE010008175">
    <property type="protein sequence ID" value="CAF4055528.1"/>
    <property type="molecule type" value="Genomic_DNA"/>
</dbReference>
<dbReference type="InterPro" id="IPR004875">
    <property type="entry name" value="DDE_SF_endonuclease_dom"/>
</dbReference>
<reference evidence="2" key="1">
    <citation type="submission" date="2021-02" db="EMBL/GenBank/DDBJ databases">
        <authorList>
            <person name="Nowell W R."/>
        </authorList>
    </citation>
    <scope>NUCLEOTIDE SEQUENCE</scope>
</reference>
<evidence type="ECO:0000313" key="3">
    <source>
        <dbReference type="Proteomes" id="UP000663874"/>
    </source>
</evidence>
<dbReference type="InterPro" id="IPR050863">
    <property type="entry name" value="CenT-Element_Derived"/>
</dbReference>
<protein>
    <recommendedName>
        <fullName evidence="1">DDE-1 domain-containing protein</fullName>
    </recommendedName>
</protein>
<dbReference type="PANTHER" id="PTHR19303">
    <property type="entry name" value="TRANSPOSON"/>
    <property type="match status" value="1"/>
</dbReference>
<name>A0A819S3B6_9BILA</name>
<dbReference type="GO" id="GO:0005634">
    <property type="term" value="C:nucleus"/>
    <property type="evidence" value="ECO:0007669"/>
    <property type="project" value="TreeGrafter"/>
</dbReference>
<evidence type="ECO:0000313" key="2">
    <source>
        <dbReference type="EMBL" id="CAF4055528.1"/>
    </source>
</evidence>
<organism evidence="2 3">
    <name type="scientific">Rotaria sordida</name>
    <dbReference type="NCBI Taxonomy" id="392033"/>
    <lineage>
        <taxon>Eukaryota</taxon>
        <taxon>Metazoa</taxon>
        <taxon>Spiralia</taxon>
        <taxon>Gnathifera</taxon>
        <taxon>Rotifera</taxon>
        <taxon>Eurotatoria</taxon>
        <taxon>Bdelloidea</taxon>
        <taxon>Philodinida</taxon>
        <taxon>Philodinidae</taxon>
        <taxon>Rotaria</taxon>
    </lineage>
</organism>
<feature type="domain" description="DDE-1" evidence="1">
    <location>
        <begin position="194"/>
        <end position="337"/>
    </location>
</feature>
<dbReference type="AlphaFoldDB" id="A0A819S3B6"/>